<evidence type="ECO:0000313" key="6">
    <source>
        <dbReference type="Proteomes" id="UP000189369"/>
    </source>
</evidence>
<evidence type="ECO:0000259" key="4">
    <source>
        <dbReference type="Pfam" id="PF01593"/>
    </source>
</evidence>
<gene>
    <name evidence="5" type="ORF">PAEH1_10165</name>
</gene>
<dbReference type="GO" id="GO:0007264">
    <property type="term" value="P:small GTPase-mediated signal transduction"/>
    <property type="evidence" value="ECO:0007669"/>
    <property type="project" value="InterPro"/>
</dbReference>
<dbReference type="SUPFAM" id="SSF51905">
    <property type="entry name" value="FAD/NAD(P)-binding domain"/>
    <property type="match status" value="1"/>
</dbReference>
<dbReference type="STRING" id="643674.PAEH1_10165"/>
<dbReference type="KEGG" id="phn:PAEH1_10165"/>
<dbReference type="Pfam" id="PF01593">
    <property type="entry name" value="Amino_oxidase"/>
    <property type="match status" value="1"/>
</dbReference>
<dbReference type="InterPro" id="IPR018203">
    <property type="entry name" value="GDP_dissociation_inhibitor"/>
</dbReference>
<reference evidence="5 6" key="1">
    <citation type="submission" date="2017-01" db="EMBL/GenBank/DDBJ databases">
        <title>Complete Genome Sequence of Paenalcaligenes hominis, Isolated from a paraplegic Patient with neurogenic bladder.</title>
        <authorList>
            <person name="Mukhopadhyay R."/>
            <person name="Joaquin J."/>
            <person name="Hogue R."/>
            <person name="Kilaru A."/>
            <person name="Jospin G."/>
            <person name="Mars K."/>
            <person name="Eisen J.A."/>
            <person name="Chaturvedi V."/>
        </authorList>
    </citation>
    <scope>NUCLEOTIDE SEQUENCE [LARGE SCALE GENOMIC DNA]</scope>
    <source>
        <strain evidence="5 6">15S00501</strain>
    </source>
</reference>
<sequence length="526" mass="57192">MKNKNYDVLIIGSGLNSLVCALLLAKRGIKPLVLERNASFGGCIHTTELFPGYHHELMASWYPLFLGGGAYQRIQSDLASVGVEFLNNGYTTGVITPAGHSLVLKQDVADTIQRIDQFAPGDGQAFNAMVNEIFEKNAELLFGMLGNSPYKWSTFKLLYQQWRKRGLDDLLGFAKGALTPFRTWSQQHVQHPQTNALMAPWVLHSGLGPQDAGSALIGKLTFAAVVAGGMPVVKGGGQKLVDGFVRLIRQHGGELYNHVNVERILLQNGRAIGVQSGQDAYYATKAVVCNVTPTQLYGALLHDTPSETQKAANTYRYGRGAMQIHLALKEKPQWADPEMINVPLLHLATDLDQVSLSVMEAECGLIPRQSTIAVGQPVAVDPSRAPEGGWILWLQIQDMPRALKGDAAHQIAVGAEGWTPEVKELVANRIINQLAQHIPNLDEAIIGRHVLSPYDLSQLNINLVDGDIYSGACSLDQFFWFRPFAKQGKVKGHHTPVDNVYHMGASTHPGPGLGGGSGLLVADLIK</sequence>
<dbReference type="OrthoDB" id="9774675at2"/>
<dbReference type="PRINTS" id="PR00891">
    <property type="entry name" value="RABGDIREP"/>
</dbReference>
<evidence type="ECO:0000256" key="1">
    <source>
        <dbReference type="ARBA" id="ARBA00037217"/>
    </source>
</evidence>
<evidence type="ECO:0000313" key="5">
    <source>
        <dbReference type="EMBL" id="AQS51822.1"/>
    </source>
</evidence>
<dbReference type="PANTHER" id="PTHR10668:SF103">
    <property type="entry name" value="PYRIDINE NUCLEOTIDE-DISULFIDE OXIDOREDUCTASE DOMAIN-CONTAINING PROTEIN 2"/>
    <property type="match status" value="1"/>
</dbReference>
<comment type="subunit">
    <text evidence="2">Interacts with COX5B; this interaction may contribute to localize PYROXD2 to the inner face of the inner mitochondrial membrane.</text>
</comment>
<name>A0A1U9K1D9_9BURK</name>
<dbReference type="AlphaFoldDB" id="A0A1U9K1D9"/>
<protein>
    <recommendedName>
        <fullName evidence="3">Pyridine nucleotide-disulfide oxidoreductase domain-containing protein 2</fullName>
    </recommendedName>
</protein>
<dbReference type="InterPro" id="IPR036188">
    <property type="entry name" value="FAD/NAD-bd_sf"/>
</dbReference>
<dbReference type="GO" id="GO:0005092">
    <property type="term" value="F:GDP-dissociation inhibitor activity"/>
    <property type="evidence" value="ECO:0007669"/>
    <property type="project" value="InterPro"/>
</dbReference>
<dbReference type="Gene3D" id="3.50.50.60">
    <property type="entry name" value="FAD/NAD(P)-binding domain"/>
    <property type="match status" value="2"/>
</dbReference>
<accession>A0A1U9K1D9</accession>
<dbReference type="Pfam" id="PF13450">
    <property type="entry name" value="NAD_binding_8"/>
    <property type="match status" value="1"/>
</dbReference>
<dbReference type="Proteomes" id="UP000189369">
    <property type="component" value="Chromosome"/>
</dbReference>
<dbReference type="EMBL" id="CP019697">
    <property type="protein sequence ID" value="AQS51822.1"/>
    <property type="molecule type" value="Genomic_DNA"/>
</dbReference>
<dbReference type="GO" id="GO:0016491">
    <property type="term" value="F:oxidoreductase activity"/>
    <property type="evidence" value="ECO:0007669"/>
    <property type="project" value="InterPro"/>
</dbReference>
<evidence type="ECO:0000256" key="3">
    <source>
        <dbReference type="ARBA" id="ARBA00040298"/>
    </source>
</evidence>
<organism evidence="5 6">
    <name type="scientific">Paenalcaligenes hominis</name>
    <dbReference type="NCBI Taxonomy" id="643674"/>
    <lineage>
        <taxon>Bacteria</taxon>
        <taxon>Pseudomonadati</taxon>
        <taxon>Pseudomonadota</taxon>
        <taxon>Betaproteobacteria</taxon>
        <taxon>Burkholderiales</taxon>
        <taxon>Alcaligenaceae</taxon>
        <taxon>Paenalcaligenes</taxon>
    </lineage>
</organism>
<proteinExistence type="predicted"/>
<dbReference type="InterPro" id="IPR002937">
    <property type="entry name" value="Amino_oxidase"/>
</dbReference>
<feature type="domain" description="Amine oxidase" evidence="4">
    <location>
        <begin position="106"/>
        <end position="354"/>
    </location>
</feature>
<comment type="function">
    <text evidence="1">Probable oxidoreductase that may play a role as regulator of mitochondrial function.</text>
</comment>
<dbReference type="PANTHER" id="PTHR10668">
    <property type="entry name" value="PHYTOENE DEHYDROGENASE"/>
    <property type="match status" value="1"/>
</dbReference>
<evidence type="ECO:0000256" key="2">
    <source>
        <dbReference type="ARBA" id="ARBA00038825"/>
    </source>
</evidence>